<feature type="region of interest" description="Disordered" evidence="1">
    <location>
        <begin position="148"/>
        <end position="189"/>
    </location>
</feature>
<feature type="compositionally biased region" description="Basic and acidic residues" evidence="1">
    <location>
        <begin position="150"/>
        <end position="189"/>
    </location>
</feature>
<gene>
    <name evidence="3" type="ORF">HMPREF9290_0970</name>
</gene>
<dbReference type="eggNOG" id="ENOG5033EVH">
    <property type="taxonomic scope" value="Bacteria"/>
</dbReference>
<sequence length="383" mass="43910">MDFNNGKSRKLVKIIIGVFFALLILFGIFTLFIKPRLNKKEPVDINLADYVIVKTSGTNGSGKISPSLNKTDFVIDYEGQIYEEDSKKPIKARNFIESLDKNITYAISKENNLKNGDKVNIVINYPENIYNKFRINIRNTTFNYEVEGLSEDKPAGDNSDTKENDGEDKENKESETKQKEPDDKESKDKAKDYKAFIEDSFESSDTVELISVSYEGKIKRSDGEYFAYRINTRENLESEKKAFSYFLAVSETDNNKEIIASNFIHRISDGKDKKIYDISYDGFSMMDDLLAYLDDGSLELVDIEYSANFSPEDEVSGYYYPGTFTLFMGDDQNIRLENNNVLYTGSWQRKNGKIYLDIPTYRDTEIEATLDSEGLIFEGDVFN</sequence>
<name>F0GTP7_9FIRM</name>
<dbReference type="STRING" id="879305.HMPREF9290_0970"/>
<dbReference type="Proteomes" id="UP000005286">
    <property type="component" value="Unassembled WGS sequence"/>
</dbReference>
<evidence type="ECO:0000256" key="1">
    <source>
        <dbReference type="SAM" id="MobiDB-lite"/>
    </source>
</evidence>
<keyword evidence="4" id="KW-1185">Reference proteome</keyword>
<evidence type="ECO:0000313" key="3">
    <source>
        <dbReference type="EMBL" id="EGC82837.1"/>
    </source>
</evidence>
<proteinExistence type="predicted"/>
<keyword evidence="2" id="KW-0812">Transmembrane</keyword>
<evidence type="ECO:0000256" key="2">
    <source>
        <dbReference type="SAM" id="Phobius"/>
    </source>
</evidence>
<dbReference type="PATRIC" id="fig|879305.3.peg.192"/>
<dbReference type="AlphaFoldDB" id="F0GTP7"/>
<protein>
    <submittedName>
        <fullName evidence="3">Uncharacterized protein</fullName>
    </submittedName>
</protein>
<dbReference type="EMBL" id="AEXM01000006">
    <property type="protein sequence ID" value="EGC82837.1"/>
    <property type="molecule type" value="Genomic_DNA"/>
</dbReference>
<dbReference type="RefSeq" id="WP_004833960.1">
    <property type="nucleotide sequence ID" value="NZ_AEXM01000006.1"/>
</dbReference>
<evidence type="ECO:0000313" key="4">
    <source>
        <dbReference type="Proteomes" id="UP000005286"/>
    </source>
</evidence>
<keyword evidence="2" id="KW-1133">Transmembrane helix</keyword>
<keyword evidence="2" id="KW-0472">Membrane</keyword>
<reference evidence="3 4" key="1">
    <citation type="submission" date="2011-01" db="EMBL/GenBank/DDBJ databases">
        <authorList>
            <person name="Durkin A.S."/>
            <person name="Madupu R."/>
            <person name="Torralba M."/>
            <person name="Gillis M."/>
            <person name="Methe B."/>
            <person name="Sutton G."/>
            <person name="Nelson K.E."/>
        </authorList>
    </citation>
    <scope>NUCLEOTIDE SEQUENCE [LARGE SCALE GENOMIC DNA]</scope>
    <source>
        <strain evidence="3 4">ACS-065-V-Col13</strain>
    </source>
</reference>
<comment type="caution">
    <text evidence="3">The sequence shown here is derived from an EMBL/GenBank/DDBJ whole genome shotgun (WGS) entry which is preliminary data.</text>
</comment>
<organism evidence="3 4">
    <name type="scientific">Anaerococcus prevotii ACS-065-V-Col13</name>
    <dbReference type="NCBI Taxonomy" id="879305"/>
    <lineage>
        <taxon>Bacteria</taxon>
        <taxon>Bacillati</taxon>
        <taxon>Bacillota</taxon>
        <taxon>Tissierellia</taxon>
        <taxon>Tissierellales</taxon>
        <taxon>Peptoniphilaceae</taxon>
        <taxon>Anaerococcus</taxon>
    </lineage>
</organism>
<accession>F0GTP7</accession>
<feature type="transmembrane region" description="Helical" evidence="2">
    <location>
        <begin position="12"/>
        <end position="33"/>
    </location>
</feature>